<protein>
    <submittedName>
        <fullName evidence="3">DUF1289 domain-containing protein</fullName>
    </submittedName>
</protein>
<feature type="compositionally biased region" description="Pro residues" evidence="1">
    <location>
        <begin position="56"/>
        <end position="68"/>
    </location>
</feature>
<dbReference type="AlphaFoldDB" id="A0A5J5I5D5"/>
<accession>A0A5J5I5D5</accession>
<dbReference type="RefSeq" id="WP_150424791.1">
    <property type="nucleotide sequence ID" value="NZ_VYQA01000003.1"/>
</dbReference>
<evidence type="ECO:0000313" key="2">
    <source>
        <dbReference type="EMBL" id="KAA9019569.1"/>
    </source>
</evidence>
<dbReference type="Pfam" id="PF06945">
    <property type="entry name" value="DUF1289"/>
    <property type="match status" value="1"/>
</dbReference>
<evidence type="ECO:0000313" key="3">
    <source>
        <dbReference type="EMBL" id="KAA9032027.1"/>
    </source>
</evidence>
<gene>
    <name evidence="3" type="ORF">F4U95_04760</name>
    <name evidence="2" type="ORF">F4U96_04760</name>
</gene>
<dbReference type="InterPro" id="IPR010710">
    <property type="entry name" value="DUF1289"/>
</dbReference>
<keyword evidence="5" id="KW-1185">Reference proteome</keyword>
<name>A0A5J5I5D5_9SPHN</name>
<dbReference type="Proteomes" id="UP000326364">
    <property type="component" value="Unassembled WGS sequence"/>
</dbReference>
<organism evidence="3 4">
    <name type="scientific">Sphingobium limneticum</name>
    <dbReference type="NCBI Taxonomy" id="1007511"/>
    <lineage>
        <taxon>Bacteria</taxon>
        <taxon>Pseudomonadati</taxon>
        <taxon>Pseudomonadota</taxon>
        <taxon>Alphaproteobacteria</taxon>
        <taxon>Sphingomonadales</taxon>
        <taxon>Sphingomonadaceae</taxon>
        <taxon>Sphingobium</taxon>
    </lineage>
</organism>
<proteinExistence type="predicted"/>
<dbReference type="EMBL" id="VYQB01000003">
    <property type="protein sequence ID" value="KAA9019569.1"/>
    <property type="molecule type" value="Genomic_DNA"/>
</dbReference>
<sequence length="68" mass="7747">MDSPCRNLCSLDRDRRFCTGCGRTIEEIVHWRNLGGTQRAAVMKRVRDFQPVRRPSSPPPARHSPPSS</sequence>
<dbReference type="PANTHER" id="PTHR35175">
    <property type="entry name" value="DUF1289 DOMAIN-CONTAINING PROTEIN"/>
    <property type="match status" value="1"/>
</dbReference>
<dbReference type="EMBL" id="VYQA01000003">
    <property type="protein sequence ID" value="KAA9032027.1"/>
    <property type="molecule type" value="Genomic_DNA"/>
</dbReference>
<evidence type="ECO:0000256" key="1">
    <source>
        <dbReference type="SAM" id="MobiDB-lite"/>
    </source>
</evidence>
<reference evidence="4 5" key="1">
    <citation type="submission" date="2019-09" db="EMBL/GenBank/DDBJ databases">
        <authorList>
            <person name="Feng G."/>
        </authorList>
    </citation>
    <scope>NUCLEOTIDE SEQUENCE [LARGE SCALE GENOMIC DNA]</scope>
    <source>
        <strain evidence="3 4">KACC 19283</strain>
        <strain evidence="2 5">KACC 19284</strain>
    </source>
</reference>
<evidence type="ECO:0000313" key="4">
    <source>
        <dbReference type="Proteomes" id="UP000325933"/>
    </source>
</evidence>
<feature type="region of interest" description="Disordered" evidence="1">
    <location>
        <begin position="49"/>
        <end position="68"/>
    </location>
</feature>
<dbReference type="PANTHER" id="PTHR35175:SF2">
    <property type="entry name" value="DUF1289 DOMAIN-CONTAINING PROTEIN"/>
    <property type="match status" value="1"/>
</dbReference>
<dbReference type="Proteomes" id="UP000325933">
    <property type="component" value="Unassembled WGS sequence"/>
</dbReference>
<comment type="caution">
    <text evidence="3">The sequence shown here is derived from an EMBL/GenBank/DDBJ whole genome shotgun (WGS) entry which is preliminary data.</text>
</comment>
<evidence type="ECO:0000313" key="5">
    <source>
        <dbReference type="Proteomes" id="UP000326364"/>
    </source>
</evidence>